<organism evidence="6 7">
    <name type="scientific">Kytococcus aerolatus</name>
    <dbReference type="NCBI Taxonomy" id="592308"/>
    <lineage>
        <taxon>Bacteria</taxon>
        <taxon>Bacillati</taxon>
        <taxon>Actinomycetota</taxon>
        <taxon>Actinomycetes</taxon>
        <taxon>Micrococcales</taxon>
        <taxon>Kytococcaceae</taxon>
        <taxon>Kytococcus</taxon>
    </lineage>
</organism>
<keyword evidence="3" id="KW-0804">Transcription</keyword>
<reference evidence="6 7" key="1">
    <citation type="submission" date="2017-06" db="EMBL/GenBank/DDBJ databases">
        <authorList>
            <person name="Kim H.J."/>
            <person name="Triplett B.A."/>
        </authorList>
    </citation>
    <scope>NUCLEOTIDE SEQUENCE [LARGE SCALE GENOMIC DNA]</scope>
    <source>
        <strain evidence="6 7">DSM 22179</strain>
    </source>
</reference>
<dbReference type="Pfam" id="PF00440">
    <property type="entry name" value="TetR_N"/>
    <property type="match status" value="1"/>
</dbReference>
<dbReference type="SUPFAM" id="SSF48498">
    <property type="entry name" value="Tetracyclin repressor-like, C-terminal domain"/>
    <property type="match status" value="1"/>
</dbReference>
<evidence type="ECO:0000256" key="3">
    <source>
        <dbReference type="ARBA" id="ARBA00023163"/>
    </source>
</evidence>
<keyword evidence="7" id="KW-1185">Reference proteome</keyword>
<dbReference type="PANTHER" id="PTHR30055">
    <property type="entry name" value="HTH-TYPE TRANSCRIPTIONAL REGULATOR RUTR"/>
    <property type="match status" value="1"/>
</dbReference>
<evidence type="ECO:0000256" key="4">
    <source>
        <dbReference type="PROSITE-ProRule" id="PRU00335"/>
    </source>
</evidence>
<dbReference type="GO" id="GO:0000976">
    <property type="term" value="F:transcription cis-regulatory region binding"/>
    <property type="evidence" value="ECO:0007669"/>
    <property type="project" value="TreeGrafter"/>
</dbReference>
<dbReference type="Pfam" id="PF13305">
    <property type="entry name" value="TetR_C_33"/>
    <property type="match status" value="1"/>
</dbReference>
<dbReference type="PROSITE" id="PS50977">
    <property type="entry name" value="HTH_TETR_2"/>
    <property type="match status" value="1"/>
</dbReference>
<evidence type="ECO:0000313" key="7">
    <source>
        <dbReference type="Proteomes" id="UP000198122"/>
    </source>
</evidence>
<dbReference type="OrthoDB" id="3173376at2"/>
<evidence type="ECO:0000259" key="5">
    <source>
        <dbReference type="PROSITE" id="PS50977"/>
    </source>
</evidence>
<feature type="DNA-binding region" description="H-T-H motif" evidence="4">
    <location>
        <begin position="31"/>
        <end position="50"/>
    </location>
</feature>
<dbReference type="Proteomes" id="UP000198122">
    <property type="component" value="Unassembled WGS sequence"/>
</dbReference>
<name>A0A212T1H6_9MICO</name>
<dbReference type="InterPro" id="IPR050109">
    <property type="entry name" value="HTH-type_TetR-like_transc_reg"/>
</dbReference>
<gene>
    <name evidence="6" type="ORF">SAMN05445756_0105</name>
</gene>
<dbReference type="InterPro" id="IPR025996">
    <property type="entry name" value="MT1864/Rv1816-like_C"/>
</dbReference>
<dbReference type="EMBL" id="FYEZ01000001">
    <property type="protein sequence ID" value="SNC59624.1"/>
    <property type="molecule type" value="Genomic_DNA"/>
</dbReference>
<evidence type="ECO:0000256" key="1">
    <source>
        <dbReference type="ARBA" id="ARBA00023015"/>
    </source>
</evidence>
<keyword evidence="1" id="KW-0805">Transcription regulation</keyword>
<dbReference type="GO" id="GO:0003700">
    <property type="term" value="F:DNA-binding transcription factor activity"/>
    <property type="evidence" value="ECO:0007669"/>
    <property type="project" value="TreeGrafter"/>
</dbReference>
<dbReference type="AlphaFoldDB" id="A0A212T1H6"/>
<dbReference type="PANTHER" id="PTHR30055:SF220">
    <property type="entry name" value="TETR-FAMILY REGULATORY PROTEIN"/>
    <property type="match status" value="1"/>
</dbReference>
<dbReference type="InterPro" id="IPR001647">
    <property type="entry name" value="HTH_TetR"/>
</dbReference>
<sequence length="187" mass="20084">MSTGYHHGDLRRVMLRAAAETVATEGVDALSLRDLARRAGVSHSAPAHHFAHRRGLLTALATEGHDALADRLVAVEGEGFEHVAVAYVRFALDQRGHYAVMHRADLLDEDNCALQEARAASTNPLRRGVAGLLPCQRGELSHDEAALAAWALVHGIAGLALDGRTGDAGEVERFALRCARQLFRAAD</sequence>
<accession>A0A212T1H6</accession>
<feature type="domain" description="HTH tetR-type" evidence="5">
    <location>
        <begin position="8"/>
        <end position="68"/>
    </location>
</feature>
<dbReference type="InterPro" id="IPR009057">
    <property type="entry name" value="Homeodomain-like_sf"/>
</dbReference>
<evidence type="ECO:0000313" key="6">
    <source>
        <dbReference type="EMBL" id="SNC59624.1"/>
    </source>
</evidence>
<dbReference type="RefSeq" id="WP_088817163.1">
    <property type="nucleotide sequence ID" value="NZ_FYEZ01000001.1"/>
</dbReference>
<proteinExistence type="predicted"/>
<dbReference type="Gene3D" id="1.10.357.10">
    <property type="entry name" value="Tetracycline Repressor, domain 2"/>
    <property type="match status" value="1"/>
</dbReference>
<evidence type="ECO:0000256" key="2">
    <source>
        <dbReference type="ARBA" id="ARBA00023125"/>
    </source>
</evidence>
<dbReference type="SUPFAM" id="SSF46689">
    <property type="entry name" value="Homeodomain-like"/>
    <property type="match status" value="1"/>
</dbReference>
<keyword evidence="2 4" id="KW-0238">DNA-binding</keyword>
<protein>
    <submittedName>
        <fullName evidence="6">Transcriptional regulator, TetR family</fullName>
    </submittedName>
</protein>
<dbReference type="InterPro" id="IPR036271">
    <property type="entry name" value="Tet_transcr_reg_TetR-rel_C_sf"/>
</dbReference>